<organism evidence="2">
    <name type="scientific">Echinostoma caproni</name>
    <dbReference type="NCBI Taxonomy" id="27848"/>
    <lineage>
        <taxon>Eukaryota</taxon>
        <taxon>Metazoa</taxon>
        <taxon>Spiralia</taxon>
        <taxon>Lophotrochozoa</taxon>
        <taxon>Platyhelminthes</taxon>
        <taxon>Trematoda</taxon>
        <taxon>Digenea</taxon>
        <taxon>Plagiorchiida</taxon>
        <taxon>Echinostomata</taxon>
        <taxon>Echinostomatoidea</taxon>
        <taxon>Echinostomatidae</taxon>
        <taxon>Echinostoma</taxon>
    </lineage>
</organism>
<accession>A0A183BGA6</accession>
<evidence type="ECO:0000259" key="1">
    <source>
        <dbReference type="Pfam" id="PF14893"/>
    </source>
</evidence>
<dbReference type="WBParaSite" id="ECPE_0001829101-mRNA-1">
    <property type="protein sequence ID" value="ECPE_0001829101-mRNA-1"/>
    <property type="gene ID" value="ECPE_0001829101"/>
</dbReference>
<dbReference type="AlphaFoldDB" id="A0A183BGA6"/>
<dbReference type="Pfam" id="PF14893">
    <property type="entry name" value="PNMA"/>
    <property type="match status" value="1"/>
</dbReference>
<protein>
    <submittedName>
        <fullName evidence="2">Tick transposon</fullName>
    </submittedName>
</protein>
<sequence>LLIPGLTDYGILHFWRPCQDSSCRRKVTRRNCKKKSLQWVLEPSTSQLLAVLSSVVRGGQVHTQPSPSFPPPKKFSLGDDFRRWAAYAQEYVELFTPSDRRRVLFSLLEGEAKDIARGLIRPGYQISANTFSRLRQNLTDDTDRLTARYKFQTTIQQPGENIHSFVRYLRRWAEDAFPELDEESRDCKILDQVCICVRHPELVKRFRRQPPLTLQDALETGHEIEQLENVLREHQLGLPENFALIHTPNTSGRFADTRGFQGPHSRR</sequence>
<dbReference type="InterPro" id="IPR048270">
    <property type="entry name" value="PNMA_C"/>
</dbReference>
<reference evidence="2" key="1">
    <citation type="submission" date="2016-06" db="UniProtKB">
        <authorList>
            <consortium name="WormBaseParasite"/>
        </authorList>
    </citation>
    <scope>IDENTIFICATION</scope>
</reference>
<name>A0A183BGA6_9TREM</name>
<evidence type="ECO:0000313" key="2">
    <source>
        <dbReference type="WBParaSite" id="ECPE_0001829101-mRNA-1"/>
    </source>
</evidence>
<proteinExistence type="predicted"/>
<feature type="domain" description="Paraneoplastic antigen Ma-like C-terminal" evidence="1">
    <location>
        <begin position="80"/>
        <end position="176"/>
    </location>
</feature>